<dbReference type="EMBL" id="FYEH01000005">
    <property type="protein sequence ID" value="SNB66912.1"/>
    <property type="molecule type" value="Genomic_DNA"/>
</dbReference>
<dbReference type="RefSeq" id="WP_165769496.1">
    <property type="nucleotide sequence ID" value="NZ_FYEH01000005.1"/>
</dbReference>
<evidence type="ECO:0000313" key="1">
    <source>
        <dbReference type="EMBL" id="SNB66912.1"/>
    </source>
</evidence>
<gene>
    <name evidence="1" type="ORF">SAMN07250955_105215</name>
</gene>
<organism evidence="1 2">
    <name type="scientific">Arboricoccus pini</name>
    <dbReference type="NCBI Taxonomy" id="1963835"/>
    <lineage>
        <taxon>Bacteria</taxon>
        <taxon>Pseudomonadati</taxon>
        <taxon>Pseudomonadota</taxon>
        <taxon>Alphaproteobacteria</taxon>
        <taxon>Geminicoccales</taxon>
        <taxon>Geminicoccaceae</taxon>
        <taxon>Arboricoccus</taxon>
    </lineage>
</organism>
<dbReference type="SUPFAM" id="SSF52540">
    <property type="entry name" value="P-loop containing nucleoside triphosphate hydrolases"/>
    <property type="match status" value="1"/>
</dbReference>
<dbReference type="Gene3D" id="3.40.50.300">
    <property type="entry name" value="P-loop containing nucleotide triphosphate hydrolases"/>
    <property type="match status" value="1"/>
</dbReference>
<proteinExistence type="predicted"/>
<dbReference type="AlphaFoldDB" id="A0A212R4B2"/>
<keyword evidence="2" id="KW-1185">Reference proteome</keyword>
<accession>A0A212R4B2</accession>
<name>A0A212R4B2_9PROT</name>
<protein>
    <recommendedName>
        <fullName evidence="3">Z1 domain-containing protein</fullName>
    </recommendedName>
</protein>
<reference evidence="1 2" key="1">
    <citation type="submission" date="2017-06" db="EMBL/GenBank/DDBJ databases">
        <authorList>
            <person name="Kim H.J."/>
            <person name="Triplett B.A."/>
        </authorList>
    </citation>
    <scope>NUCLEOTIDE SEQUENCE [LARGE SCALE GENOMIC DNA]</scope>
    <source>
        <strain evidence="1 2">B29T1</strain>
    </source>
</reference>
<sequence>MSSSSLQGEQALGVAKRSKLDAKAQAALLQSAGEILGSGMDPKKVPDKAAGLVVGYVQSGKTLSFTTVIGLARDNGFPIVILVAGNKDNLLTQSHQRLHNDLDVDGGEGLSAWIMEKNPKAQDGQYEQLLRQTIANWRDTTRDPDEKPTLLLTVLKQNQRLSVLTTLLRKLDLKGVPALVIDEADQASLNTKVNQNNESTTYTRLRELRDALPCHTFLQYTATPQAPLLINIADILSPDFIHVLEPGTGCVGGEEFFKADSPYVKTIPVADIPPKNAPMPIEPPDSLLMAMRLRRTRSQHHR</sequence>
<evidence type="ECO:0000313" key="2">
    <source>
        <dbReference type="Proteomes" id="UP000197065"/>
    </source>
</evidence>
<evidence type="ECO:0008006" key="3">
    <source>
        <dbReference type="Google" id="ProtNLM"/>
    </source>
</evidence>
<dbReference type="InterPro" id="IPR027417">
    <property type="entry name" value="P-loop_NTPase"/>
</dbReference>
<dbReference type="Proteomes" id="UP000197065">
    <property type="component" value="Unassembled WGS sequence"/>
</dbReference>